<protein>
    <submittedName>
        <fullName evidence="2">Uncharacterized protein</fullName>
    </submittedName>
</protein>
<feature type="compositionally biased region" description="Basic and acidic residues" evidence="1">
    <location>
        <begin position="66"/>
        <end position="89"/>
    </location>
</feature>
<feature type="region of interest" description="Disordered" evidence="1">
    <location>
        <begin position="66"/>
        <end position="95"/>
    </location>
</feature>
<keyword evidence="3" id="KW-1185">Reference proteome</keyword>
<gene>
    <name evidence="2" type="ORF">ARALYDRAFT_916967</name>
</gene>
<dbReference type="Gramene" id="scaffold_800367.1">
    <property type="protein sequence ID" value="scaffold_800367.1"/>
    <property type="gene ID" value="scaffold_800367.1"/>
</dbReference>
<evidence type="ECO:0000313" key="3">
    <source>
        <dbReference type="Proteomes" id="UP000008694"/>
    </source>
</evidence>
<accession>D7MUS7</accession>
<organism evidence="3">
    <name type="scientific">Arabidopsis lyrata subsp. lyrata</name>
    <name type="common">Lyre-leaved rock-cress</name>
    <dbReference type="NCBI Taxonomy" id="81972"/>
    <lineage>
        <taxon>Eukaryota</taxon>
        <taxon>Viridiplantae</taxon>
        <taxon>Streptophyta</taxon>
        <taxon>Embryophyta</taxon>
        <taxon>Tracheophyta</taxon>
        <taxon>Spermatophyta</taxon>
        <taxon>Magnoliopsida</taxon>
        <taxon>eudicotyledons</taxon>
        <taxon>Gunneridae</taxon>
        <taxon>Pentapetalae</taxon>
        <taxon>rosids</taxon>
        <taxon>malvids</taxon>
        <taxon>Brassicales</taxon>
        <taxon>Brassicaceae</taxon>
        <taxon>Camelineae</taxon>
        <taxon>Arabidopsis</taxon>
    </lineage>
</organism>
<evidence type="ECO:0000313" key="2">
    <source>
        <dbReference type="EMBL" id="EFH41517.1"/>
    </source>
</evidence>
<reference evidence="3" key="1">
    <citation type="journal article" date="2011" name="Nat. Genet.">
        <title>The Arabidopsis lyrata genome sequence and the basis of rapid genome size change.</title>
        <authorList>
            <person name="Hu T.T."/>
            <person name="Pattyn P."/>
            <person name="Bakker E.G."/>
            <person name="Cao J."/>
            <person name="Cheng J.-F."/>
            <person name="Clark R.M."/>
            <person name="Fahlgren N."/>
            <person name="Fawcett J.A."/>
            <person name="Grimwood J."/>
            <person name="Gundlach H."/>
            <person name="Haberer G."/>
            <person name="Hollister J.D."/>
            <person name="Ossowski S."/>
            <person name="Ottilar R.P."/>
            <person name="Salamov A.A."/>
            <person name="Schneeberger K."/>
            <person name="Spannagl M."/>
            <person name="Wang X."/>
            <person name="Yang L."/>
            <person name="Nasrallah M.E."/>
            <person name="Bergelson J."/>
            <person name="Carrington J.C."/>
            <person name="Gaut B.S."/>
            <person name="Schmutz J."/>
            <person name="Mayer K.F.X."/>
            <person name="Van de Peer Y."/>
            <person name="Grigoriev I.V."/>
            <person name="Nordborg M."/>
            <person name="Weigel D."/>
            <person name="Guo Y.-L."/>
        </authorList>
    </citation>
    <scope>NUCLEOTIDE SEQUENCE [LARGE SCALE GENOMIC DNA]</scope>
    <source>
        <strain evidence="3">cv. MN47</strain>
    </source>
</reference>
<dbReference type="EMBL" id="GL348720">
    <property type="protein sequence ID" value="EFH41517.1"/>
    <property type="molecule type" value="Genomic_DNA"/>
</dbReference>
<name>D7MUS7_ARALL</name>
<dbReference type="HOGENOM" id="CLU_2375688_0_0_1"/>
<proteinExistence type="predicted"/>
<dbReference type="AlphaFoldDB" id="D7MUS7"/>
<dbReference type="Proteomes" id="UP000008694">
    <property type="component" value="Unassembled WGS sequence"/>
</dbReference>
<evidence type="ECO:0000256" key="1">
    <source>
        <dbReference type="SAM" id="MobiDB-lite"/>
    </source>
</evidence>
<sequence length="95" mass="10959">MTYTFSMMNHLIIFGFEFSLDGVNGPPAELNYGDVQFEFLCLDHRKDIIQIKECGIQLMEVSPYLDDSRKRSGTEDGNKPGENDEELRRSKFVYA</sequence>